<organism evidence="2 3">
    <name type="scientific">Trifolium medium</name>
    <dbReference type="NCBI Taxonomy" id="97028"/>
    <lineage>
        <taxon>Eukaryota</taxon>
        <taxon>Viridiplantae</taxon>
        <taxon>Streptophyta</taxon>
        <taxon>Embryophyta</taxon>
        <taxon>Tracheophyta</taxon>
        <taxon>Spermatophyta</taxon>
        <taxon>Magnoliopsida</taxon>
        <taxon>eudicotyledons</taxon>
        <taxon>Gunneridae</taxon>
        <taxon>Pentapetalae</taxon>
        <taxon>rosids</taxon>
        <taxon>fabids</taxon>
        <taxon>Fabales</taxon>
        <taxon>Fabaceae</taxon>
        <taxon>Papilionoideae</taxon>
        <taxon>50 kb inversion clade</taxon>
        <taxon>NPAAA clade</taxon>
        <taxon>Hologalegina</taxon>
        <taxon>IRL clade</taxon>
        <taxon>Trifolieae</taxon>
        <taxon>Trifolium</taxon>
    </lineage>
</organism>
<protein>
    <submittedName>
        <fullName evidence="2">Uncharacterized protein</fullName>
    </submittedName>
</protein>
<dbReference type="EMBL" id="LXQA010814235">
    <property type="protein sequence ID" value="MCI72257.1"/>
    <property type="molecule type" value="Genomic_DNA"/>
</dbReference>
<name>A0A392UHS1_9FABA</name>
<feature type="non-terminal residue" evidence="2">
    <location>
        <position position="79"/>
    </location>
</feature>
<feature type="region of interest" description="Disordered" evidence="1">
    <location>
        <begin position="16"/>
        <end position="38"/>
    </location>
</feature>
<evidence type="ECO:0000313" key="2">
    <source>
        <dbReference type="EMBL" id="MCI72257.1"/>
    </source>
</evidence>
<dbReference type="AlphaFoldDB" id="A0A392UHS1"/>
<keyword evidence="3" id="KW-1185">Reference proteome</keyword>
<evidence type="ECO:0000256" key="1">
    <source>
        <dbReference type="SAM" id="MobiDB-lite"/>
    </source>
</evidence>
<accession>A0A392UHS1</accession>
<dbReference type="Proteomes" id="UP000265520">
    <property type="component" value="Unassembled WGS sequence"/>
</dbReference>
<feature type="non-terminal residue" evidence="2">
    <location>
        <position position="1"/>
    </location>
</feature>
<sequence length="79" mass="8471">NRAAEIEAAVAAAVAAANENGKANETDSEDENMEESQPLAQILWDTQVPPNFKIPHLPTFDGKTDPKEHLMAVGTETAI</sequence>
<reference evidence="2 3" key="1">
    <citation type="journal article" date="2018" name="Front. Plant Sci.">
        <title>Red Clover (Trifolium pratense) and Zigzag Clover (T. medium) - A Picture of Genomic Similarities and Differences.</title>
        <authorList>
            <person name="Dluhosova J."/>
            <person name="Istvanek J."/>
            <person name="Nedelnik J."/>
            <person name="Repkova J."/>
        </authorList>
    </citation>
    <scope>NUCLEOTIDE SEQUENCE [LARGE SCALE GENOMIC DNA]</scope>
    <source>
        <strain evidence="3">cv. 10/8</strain>
        <tissue evidence="2">Leaf</tissue>
    </source>
</reference>
<evidence type="ECO:0000313" key="3">
    <source>
        <dbReference type="Proteomes" id="UP000265520"/>
    </source>
</evidence>
<proteinExistence type="predicted"/>
<comment type="caution">
    <text evidence="2">The sequence shown here is derived from an EMBL/GenBank/DDBJ whole genome shotgun (WGS) entry which is preliminary data.</text>
</comment>